<dbReference type="Proteomes" id="UP001163321">
    <property type="component" value="Chromosome 1"/>
</dbReference>
<dbReference type="EMBL" id="CM047580">
    <property type="protein sequence ID" value="KAI9921112.1"/>
    <property type="molecule type" value="Genomic_DNA"/>
</dbReference>
<reference evidence="1 2" key="1">
    <citation type="journal article" date="2022" name="bioRxiv">
        <title>The genome of the oomycete Peronosclerospora sorghi, a cosmopolitan pathogen of maize and sorghum, is inflated with dispersed pseudogenes.</title>
        <authorList>
            <person name="Fletcher K."/>
            <person name="Martin F."/>
            <person name="Isakeit T."/>
            <person name="Cavanaugh K."/>
            <person name="Magill C."/>
            <person name="Michelmore R."/>
        </authorList>
    </citation>
    <scope>NUCLEOTIDE SEQUENCE [LARGE SCALE GENOMIC DNA]</scope>
    <source>
        <strain evidence="1">P6</strain>
    </source>
</reference>
<sequence>MTVLSKKRKAEEVDVIATWCIQVINSRKEWVKPIGREHERKLWILVTRLIRDDGVDAEELNKAQEEMGADNSVVTLGWHDET</sequence>
<evidence type="ECO:0000313" key="2">
    <source>
        <dbReference type="Proteomes" id="UP001163321"/>
    </source>
</evidence>
<gene>
    <name evidence="1" type="ORF">PsorP6_002389</name>
</gene>
<accession>A0ACC0WQT7</accession>
<keyword evidence="2" id="KW-1185">Reference proteome</keyword>
<protein>
    <submittedName>
        <fullName evidence="1">Uncharacterized protein</fullName>
    </submittedName>
</protein>
<organism evidence="1 2">
    <name type="scientific">Peronosclerospora sorghi</name>
    <dbReference type="NCBI Taxonomy" id="230839"/>
    <lineage>
        <taxon>Eukaryota</taxon>
        <taxon>Sar</taxon>
        <taxon>Stramenopiles</taxon>
        <taxon>Oomycota</taxon>
        <taxon>Peronosporomycetes</taxon>
        <taxon>Peronosporales</taxon>
        <taxon>Peronosporaceae</taxon>
        <taxon>Peronosclerospora</taxon>
    </lineage>
</organism>
<evidence type="ECO:0000313" key="1">
    <source>
        <dbReference type="EMBL" id="KAI9921112.1"/>
    </source>
</evidence>
<name>A0ACC0WQT7_9STRA</name>
<comment type="caution">
    <text evidence="1">The sequence shown here is derived from an EMBL/GenBank/DDBJ whole genome shotgun (WGS) entry which is preliminary data.</text>
</comment>
<proteinExistence type="predicted"/>